<dbReference type="NCBIfam" id="TIGR01181">
    <property type="entry name" value="dTDP_gluc_dehyt"/>
    <property type="match status" value="1"/>
</dbReference>
<evidence type="ECO:0000313" key="9">
    <source>
        <dbReference type="EMBL" id="KXU36765.1"/>
    </source>
</evidence>
<reference evidence="9 10" key="1">
    <citation type="submission" date="2016-02" db="EMBL/GenBank/DDBJ databases">
        <authorList>
            <person name="Wen L."/>
            <person name="He K."/>
            <person name="Yang H."/>
        </authorList>
    </citation>
    <scope>NUCLEOTIDE SEQUENCE [LARGE SCALE GENOMIC DNA]</scope>
    <source>
        <strain evidence="9 10">CV58</strain>
    </source>
</reference>
<proteinExistence type="inferred from homology"/>
<evidence type="ECO:0000259" key="8">
    <source>
        <dbReference type="Pfam" id="PF16363"/>
    </source>
</evidence>
<evidence type="ECO:0000256" key="3">
    <source>
        <dbReference type="ARBA" id="ARBA00008178"/>
    </source>
</evidence>
<keyword evidence="5" id="KW-0520">NAD</keyword>
<accession>A0A139SQ79</accession>
<dbReference type="GO" id="GO:0008460">
    <property type="term" value="F:dTDP-glucose 4,6-dehydratase activity"/>
    <property type="evidence" value="ECO:0007669"/>
    <property type="project" value="UniProtKB-EC"/>
</dbReference>
<dbReference type="GO" id="GO:0009225">
    <property type="term" value="P:nucleotide-sugar metabolic process"/>
    <property type="evidence" value="ECO:0007669"/>
    <property type="project" value="InterPro"/>
</dbReference>
<keyword evidence="6 7" id="KW-0456">Lyase</keyword>
<sequence>MKLLISGGCGFIGSALIRYLLANTAHSVVNLDKLTYAANPAALADFNQHPNYCFIKQDIGYPLGQLFFQHQPDAIIHLAAETHVDNSLKQPDLFIKTNINGTANLLQGARYYWQGLDHERKARFRLLQVSTDEVFGDWAGRQLKASETSPYAPSSPYAASKAAADHLARAWQRSFGLPIIISHSSNNYGPWQHAEKLIPRCISQALQGKPLPIYGNGKAIRDWLYVKDHARALVQIIEKGRVGESYNIGANCEKTTLAVVNAICQALEKFAPEYSPNNPQGFAGLIKFIQDRPGHDLRYALNVEKIQTELHWQAQESFNSGIDKTVQWYLNQLNTQ</sequence>
<dbReference type="InterPro" id="IPR005888">
    <property type="entry name" value="dTDP_Gluc_deHydtase"/>
</dbReference>
<dbReference type="EMBL" id="LSZO01000176">
    <property type="protein sequence ID" value="KXU36765.1"/>
    <property type="molecule type" value="Genomic_DNA"/>
</dbReference>
<evidence type="ECO:0000256" key="6">
    <source>
        <dbReference type="ARBA" id="ARBA00023239"/>
    </source>
</evidence>
<dbReference type="OrthoDB" id="9803010at2"/>
<dbReference type="Proteomes" id="UP000072660">
    <property type="component" value="Unassembled WGS sequence"/>
</dbReference>
<dbReference type="InterPro" id="IPR036291">
    <property type="entry name" value="NAD(P)-bd_dom_sf"/>
</dbReference>
<evidence type="ECO:0000256" key="1">
    <source>
        <dbReference type="ARBA" id="ARBA00001539"/>
    </source>
</evidence>
<dbReference type="RefSeq" id="WP_068391427.1">
    <property type="nucleotide sequence ID" value="NZ_LSZO01000176.1"/>
</dbReference>
<dbReference type="PANTHER" id="PTHR43000">
    <property type="entry name" value="DTDP-D-GLUCOSE 4,6-DEHYDRATASE-RELATED"/>
    <property type="match status" value="1"/>
</dbReference>
<dbReference type="AlphaFoldDB" id="A0A139SQ79"/>
<dbReference type="Gene3D" id="3.40.50.720">
    <property type="entry name" value="NAD(P)-binding Rossmann-like Domain"/>
    <property type="match status" value="1"/>
</dbReference>
<evidence type="ECO:0000256" key="2">
    <source>
        <dbReference type="ARBA" id="ARBA00001911"/>
    </source>
</evidence>
<dbReference type="EC" id="4.2.1.46" evidence="4 7"/>
<comment type="caution">
    <text evidence="9">The sequence shown here is derived from an EMBL/GenBank/DDBJ whole genome shotgun (WGS) entry which is preliminary data.</text>
</comment>
<evidence type="ECO:0000256" key="4">
    <source>
        <dbReference type="ARBA" id="ARBA00011990"/>
    </source>
</evidence>
<dbReference type="CDD" id="cd05246">
    <property type="entry name" value="dTDP_GD_SDR_e"/>
    <property type="match status" value="1"/>
</dbReference>
<comment type="similarity">
    <text evidence="3 7">Belongs to the NAD(P)-dependent epimerase/dehydratase family. dTDP-glucose dehydratase subfamily.</text>
</comment>
<dbReference type="SUPFAM" id="SSF51735">
    <property type="entry name" value="NAD(P)-binding Rossmann-fold domains"/>
    <property type="match status" value="1"/>
</dbReference>
<keyword evidence="10" id="KW-1185">Reference proteome</keyword>
<dbReference type="Gene3D" id="3.90.25.10">
    <property type="entry name" value="UDP-galactose 4-epimerase, domain 1"/>
    <property type="match status" value="1"/>
</dbReference>
<dbReference type="InterPro" id="IPR016040">
    <property type="entry name" value="NAD(P)-bd_dom"/>
</dbReference>
<dbReference type="Pfam" id="PF16363">
    <property type="entry name" value="GDP_Man_Dehyd"/>
    <property type="match status" value="1"/>
</dbReference>
<organism evidence="9 10">
    <name type="scientific">Ventosimonas gracilis</name>
    <dbReference type="NCBI Taxonomy" id="1680762"/>
    <lineage>
        <taxon>Bacteria</taxon>
        <taxon>Pseudomonadati</taxon>
        <taxon>Pseudomonadota</taxon>
        <taxon>Gammaproteobacteria</taxon>
        <taxon>Pseudomonadales</taxon>
        <taxon>Ventosimonadaceae</taxon>
        <taxon>Ventosimonas</taxon>
    </lineage>
</organism>
<comment type="catalytic activity">
    <reaction evidence="1 7">
        <text>dTDP-alpha-D-glucose = dTDP-4-dehydro-6-deoxy-alpha-D-glucose + H2O</text>
        <dbReference type="Rhea" id="RHEA:17221"/>
        <dbReference type="ChEBI" id="CHEBI:15377"/>
        <dbReference type="ChEBI" id="CHEBI:57477"/>
        <dbReference type="ChEBI" id="CHEBI:57649"/>
        <dbReference type="EC" id="4.2.1.46"/>
    </reaction>
</comment>
<evidence type="ECO:0000256" key="7">
    <source>
        <dbReference type="RuleBase" id="RU004473"/>
    </source>
</evidence>
<gene>
    <name evidence="9" type="ORF">AXE65_04545</name>
</gene>
<comment type="cofactor">
    <cofactor evidence="2 7">
        <name>NAD(+)</name>
        <dbReference type="ChEBI" id="CHEBI:57540"/>
    </cofactor>
</comment>
<feature type="domain" description="NAD(P)-binding" evidence="8">
    <location>
        <begin position="4"/>
        <end position="325"/>
    </location>
</feature>
<protein>
    <recommendedName>
        <fullName evidence="4 7">dTDP-glucose 4,6-dehydratase</fullName>
        <ecNumber evidence="4 7">4.2.1.46</ecNumber>
    </recommendedName>
</protein>
<evidence type="ECO:0000313" key="10">
    <source>
        <dbReference type="Proteomes" id="UP000072660"/>
    </source>
</evidence>
<name>A0A139SQ79_9GAMM</name>
<evidence type="ECO:0000256" key="5">
    <source>
        <dbReference type="ARBA" id="ARBA00023027"/>
    </source>
</evidence>